<gene>
    <name evidence="2" type="ORF">Esi_0276_0021</name>
</gene>
<proteinExistence type="predicted"/>
<dbReference type="OrthoDB" id="10542209at2759"/>
<evidence type="ECO:0000256" key="1">
    <source>
        <dbReference type="SAM" id="MobiDB-lite"/>
    </source>
</evidence>
<reference evidence="2 3" key="1">
    <citation type="journal article" date="2010" name="Nature">
        <title>The Ectocarpus genome and the independent evolution of multicellularity in brown algae.</title>
        <authorList>
            <person name="Cock J.M."/>
            <person name="Sterck L."/>
            <person name="Rouze P."/>
            <person name="Scornet D."/>
            <person name="Allen A.E."/>
            <person name="Amoutzias G."/>
            <person name="Anthouard V."/>
            <person name="Artiguenave F."/>
            <person name="Aury J.M."/>
            <person name="Badger J.H."/>
            <person name="Beszteri B."/>
            <person name="Billiau K."/>
            <person name="Bonnet E."/>
            <person name="Bothwell J.H."/>
            <person name="Bowler C."/>
            <person name="Boyen C."/>
            <person name="Brownlee C."/>
            <person name="Carrano C.J."/>
            <person name="Charrier B."/>
            <person name="Cho G.Y."/>
            <person name="Coelho S.M."/>
            <person name="Collen J."/>
            <person name="Corre E."/>
            <person name="Da Silva C."/>
            <person name="Delage L."/>
            <person name="Delaroque N."/>
            <person name="Dittami S.M."/>
            <person name="Doulbeau S."/>
            <person name="Elias M."/>
            <person name="Farnham G."/>
            <person name="Gachon C.M."/>
            <person name="Gschloessl B."/>
            <person name="Heesch S."/>
            <person name="Jabbari K."/>
            <person name="Jubin C."/>
            <person name="Kawai H."/>
            <person name="Kimura K."/>
            <person name="Kloareg B."/>
            <person name="Kupper F.C."/>
            <person name="Lang D."/>
            <person name="Le Bail A."/>
            <person name="Leblanc C."/>
            <person name="Lerouge P."/>
            <person name="Lohr M."/>
            <person name="Lopez P.J."/>
            <person name="Martens C."/>
            <person name="Maumus F."/>
            <person name="Michel G."/>
            <person name="Miranda-Saavedra D."/>
            <person name="Morales J."/>
            <person name="Moreau H."/>
            <person name="Motomura T."/>
            <person name="Nagasato C."/>
            <person name="Napoli C.A."/>
            <person name="Nelson D.R."/>
            <person name="Nyvall-Collen P."/>
            <person name="Peters A.F."/>
            <person name="Pommier C."/>
            <person name="Potin P."/>
            <person name="Poulain J."/>
            <person name="Quesneville H."/>
            <person name="Read B."/>
            <person name="Rensing S.A."/>
            <person name="Ritter A."/>
            <person name="Rousvoal S."/>
            <person name="Samanta M."/>
            <person name="Samson G."/>
            <person name="Schroeder D.C."/>
            <person name="Segurens B."/>
            <person name="Strittmatter M."/>
            <person name="Tonon T."/>
            <person name="Tregear J.W."/>
            <person name="Valentin K."/>
            <person name="von Dassow P."/>
            <person name="Yamagishi T."/>
            <person name="Van de Peer Y."/>
            <person name="Wincker P."/>
        </authorList>
    </citation>
    <scope>NUCLEOTIDE SEQUENCE [LARGE SCALE GENOMIC DNA]</scope>
    <source>
        <strain evidence="3">Ec32 / CCAP1310/4</strain>
    </source>
</reference>
<dbReference type="AlphaFoldDB" id="D7FUP9"/>
<dbReference type="Proteomes" id="UP000002630">
    <property type="component" value="Linkage Group LG09"/>
</dbReference>
<evidence type="ECO:0000313" key="2">
    <source>
        <dbReference type="EMBL" id="CBJ31705.1"/>
    </source>
</evidence>
<dbReference type="InParanoid" id="D7FUP9"/>
<protein>
    <submittedName>
        <fullName evidence="2">Uncharacterized protein</fullName>
    </submittedName>
</protein>
<feature type="region of interest" description="Disordered" evidence="1">
    <location>
        <begin position="288"/>
        <end position="313"/>
    </location>
</feature>
<organism evidence="2 3">
    <name type="scientific">Ectocarpus siliculosus</name>
    <name type="common">Brown alga</name>
    <name type="synonym">Conferva siliculosa</name>
    <dbReference type="NCBI Taxonomy" id="2880"/>
    <lineage>
        <taxon>Eukaryota</taxon>
        <taxon>Sar</taxon>
        <taxon>Stramenopiles</taxon>
        <taxon>Ochrophyta</taxon>
        <taxon>PX clade</taxon>
        <taxon>Phaeophyceae</taxon>
        <taxon>Ectocarpales</taxon>
        <taxon>Ectocarpaceae</taxon>
        <taxon>Ectocarpus</taxon>
    </lineage>
</organism>
<dbReference type="EMBL" id="FN649734">
    <property type="protein sequence ID" value="CBJ31705.1"/>
    <property type="molecule type" value="Genomic_DNA"/>
</dbReference>
<keyword evidence="3" id="KW-1185">Reference proteome</keyword>
<feature type="compositionally biased region" description="Basic residues" evidence="1">
    <location>
        <begin position="1"/>
        <end position="10"/>
    </location>
</feature>
<feature type="region of interest" description="Disordered" evidence="1">
    <location>
        <begin position="1"/>
        <end position="41"/>
    </location>
</feature>
<dbReference type="EMBL" id="FN648460">
    <property type="protein sequence ID" value="CBJ31705.1"/>
    <property type="molecule type" value="Genomic_DNA"/>
</dbReference>
<sequence>METPRKRGRRATALGSSSPNVEPPGSPAAEVTVSSKKKQKCGGGVSWAKKLKKDITIDTEEELPLSELVTDLEKPPEFFVKLMKGPDAEPARGPYELGEIVVPKVHGLIVVKGPNARGEKVRAVHGVRPGNVTSLTLVADYITTRNDGQATSDEDRDSARKSVVAHTTRAAPPGATIDPYADRLVWPENAPRTTGSRKATEANNAMVKVNGKMVKKASVKSNSCSHDGYACTSAEVGKCVCGEDHSHVKNASVGANSCNVDGCSCTESGEACSCDGHVHVKNASVGGAVQSGEQEKPNPNPRGPGGAGVKEFDYRPHRRSIGFHYRGYKENDKLVMSDNTFEFFEYSIGNMENGAWILGTHHFSSQGKRLSSDPYRKDGTRVQTEAKVMRNDGYLKNKARDHGKEQG</sequence>
<name>D7FUP9_ECTSI</name>
<accession>D7FUP9</accession>
<evidence type="ECO:0000313" key="3">
    <source>
        <dbReference type="Proteomes" id="UP000002630"/>
    </source>
</evidence>